<dbReference type="InterPro" id="IPR001828">
    <property type="entry name" value="ANF_lig-bd_rcpt"/>
</dbReference>
<feature type="transmembrane region" description="Helical" evidence="18">
    <location>
        <begin position="784"/>
        <end position="805"/>
    </location>
</feature>
<accession>A0A484KJN9</accession>
<keyword evidence="10 15" id="KW-0675">Receptor</keyword>
<evidence type="ECO:0000256" key="18">
    <source>
        <dbReference type="SAM" id="Phobius"/>
    </source>
</evidence>
<dbReference type="FunFam" id="3.40.190.10:FF:000195">
    <property type="entry name" value="Glutamate receptor 2.7"/>
    <property type="match status" value="1"/>
</dbReference>
<evidence type="ECO:0000256" key="4">
    <source>
        <dbReference type="ARBA" id="ARBA00022448"/>
    </source>
</evidence>
<comment type="function">
    <text evidence="15">Glutamate-gated receptor that probably acts as non-selective cation channel.</text>
</comment>
<keyword evidence="6" id="KW-0732">Signal</keyword>
<feature type="region of interest" description="Disordered" evidence="17">
    <location>
        <begin position="884"/>
        <end position="906"/>
    </location>
</feature>
<keyword evidence="16" id="KW-1015">Disulfide bond</keyword>
<dbReference type="OrthoDB" id="5984008at2759"/>
<gene>
    <name evidence="20" type="ORF">CCAM_LOCUS5153</name>
</gene>
<keyword evidence="7 18" id="KW-1133">Transmembrane helix</keyword>
<evidence type="ECO:0000256" key="7">
    <source>
        <dbReference type="ARBA" id="ARBA00022989"/>
    </source>
</evidence>
<reference evidence="20 21" key="1">
    <citation type="submission" date="2018-04" db="EMBL/GenBank/DDBJ databases">
        <authorList>
            <person name="Vogel A."/>
        </authorList>
    </citation>
    <scope>NUCLEOTIDE SEQUENCE [LARGE SCALE GENOMIC DNA]</scope>
</reference>
<dbReference type="EMBL" id="OOIL02000294">
    <property type="protein sequence ID" value="VFQ63377.1"/>
    <property type="molecule type" value="Genomic_DNA"/>
</dbReference>
<evidence type="ECO:0000313" key="21">
    <source>
        <dbReference type="Proteomes" id="UP000595140"/>
    </source>
</evidence>
<dbReference type="SUPFAM" id="SSF53850">
    <property type="entry name" value="Periplasmic binding protein-like II"/>
    <property type="match status" value="1"/>
</dbReference>
<dbReference type="Pfam" id="PF00060">
    <property type="entry name" value="Lig_chan"/>
    <property type="match status" value="1"/>
</dbReference>
<feature type="disulfide bond" evidence="16">
    <location>
        <begin position="708"/>
        <end position="764"/>
    </location>
</feature>
<evidence type="ECO:0000256" key="10">
    <source>
        <dbReference type="ARBA" id="ARBA00023170"/>
    </source>
</evidence>
<keyword evidence="5 18" id="KW-0812">Transmembrane</keyword>
<comment type="similarity">
    <text evidence="2 15">Belongs to the glutamate-gated ion channel (TC 1.A.10.1) family.</text>
</comment>
<evidence type="ECO:0000256" key="15">
    <source>
        <dbReference type="PIRNR" id="PIRNR037090"/>
    </source>
</evidence>
<keyword evidence="11" id="KW-0325">Glycoprotein</keyword>
<evidence type="ECO:0000256" key="3">
    <source>
        <dbReference type="ARBA" id="ARBA00011095"/>
    </source>
</evidence>
<comment type="subcellular location">
    <subcellularLocation>
        <location evidence="1">Membrane</location>
        <topology evidence="1">Multi-pass membrane protein</topology>
    </subcellularLocation>
</comment>
<keyword evidence="9 15" id="KW-0472">Membrane</keyword>
<comment type="subunit">
    <text evidence="3">May form heteromers.</text>
</comment>
<protein>
    <recommendedName>
        <fullName evidence="15">Glutamate receptor</fullName>
    </recommendedName>
</protein>
<dbReference type="PANTHER" id="PTHR34836:SF1">
    <property type="entry name" value="OS09G0428600 PROTEIN"/>
    <property type="match status" value="1"/>
</dbReference>
<evidence type="ECO:0000256" key="14">
    <source>
        <dbReference type="ARBA" id="ARBA00049638"/>
    </source>
</evidence>
<evidence type="ECO:0000256" key="11">
    <source>
        <dbReference type="ARBA" id="ARBA00023180"/>
    </source>
</evidence>
<comment type="function">
    <text evidence="14">Glutamate-gated receptor that probably acts as a non-selective cation channel. May be involved in light-signal transduction and calcium homeostasis via the regulation of calcium influx into cells.</text>
</comment>
<organism evidence="20 21">
    <name type="scientific">Cuscuta campestris</name>
    <dbReference type="NCBI Taxonomy" id="132261"/>
    <lineage>
        <taxon>Eukaryota</taxon>
        <taxon>Viridiplantae</taxon>
        <taxon>Streptophyta</taxon>
        <taxon>Embryophyta</taxon>
        <taxon>Tracheophyta</taxon>
        <taxon>Spermatophyta</taxon>
        <taxon>Magnoliopsida</taxon>
        <taxon>eudicotyledons</taxon>
        <taxon>Gunneridae</taxon>
        <taxon>Pentapetalae</taxon>
        <taxon>asterids</taxon>
        <taxon>lamiids</taxon>
        <taxon>Solanales</taxon>
        <taxon>Convolvulaceae</taxon>
        <taxon>Cuscuteae</taxon>
        <taxon>Cuscuta</taxon>
        <taxon>Cuscuta subgen. Grammica</taxon>
        <taxon>Cuscuta sect. Cleistogrammica</taxon>
    </lineage>
</organism>
<dbReference type="PANTHER" id="PTHR34836">
    <property type="entry name" value="OS06G0188250 PROTEIN"/>
    <property type="match status" value="1"/>
</dbReference>
<evidence type="ECO:0000256" key="17">
    <source>
        <dbReference type="SAM" id="MobiDB-lite"/>
    </source>
</evidence>
<dbReference type="CDD" id="cd13686">
    <property type="entry name" value="GluR_Plant"/>
    <property type="match status" value="1"/>
</dbReference>
<feature type="transmembrane region" description="Helical" evidence="18">
    <location>
        <begin position="540"/>
        <end position="558"/>
    </location>
</feature>
<dbReference type="Pfam" id="PF01094">
    <property type="entry name" value="ANF_receptor"/>
    <property type="match status" value="1"/>
</dbReference>
<dbReference type="GO" id="GO:0016020">
    <property type="term" value="C:membrane"/>
    <property type="evidence" value="ECO:0007669"/>
    <property type="project" value="UniProtKB-SubCell"/>
</dbReference>
<name>A0A484KJN9_9ASTE</name>
<dbReference type="InterPro" id="IPR019594">
    <property type="entry name" value="Glu/Gly-bd"/>
</dbReference>
<evidence type="ECO:0000256" key="16">
    <source>
        <dbReference type="PIRSR" id="PIRSR037090-50"/>
    </source>
</evidence>
<evidence type="ECO:0000259" key="19">
    <source>
        <dbReference type="SMART" id="SM00079"/>
    </source>
</evidence>
<evidence type="ECO:0000256" key="1">
    <source>
        <dbReference type="ARBA" id="ARBA00004141"/>
    </source>
</evidence>
<dbReference type="AlphaFoldDB" id="A0A484KJN9"/>
<dbReference type="InterPro" id="IPR015683">
    <property type="entry name" value="Ionotropic_Glu_rcpt"/>
</dbReference>
<dbReference type="Gene3D" id="3.40.50.2300">
    <property type="match status" value="2"/>
</dbReference>
<dbReference type="SUPFAM" id="SSF53822">
    <property type="entry name" value="Periplasmic binding protein-like I"/>
    <property type="match status" value="1"/>
</dbReference>
<dbReference type="GO" id="GO:0015276">
    <property type="term" value="F:ligand-gated monoatomic ion channel activity"/>
    <property type="evidence" value="ECO:0007669"/>
    <property type="project" value="InterPro"/>
</dbReference>
<evidence type="ECO:0000256" key="12">
    <source>
        <dbReference type="ARBA" id="ARBA00023286"/>
    </source>
</evidence>
<evidence type="ECO:0000256" key="6">
    <source>
        <dbReference type="ARBA" id="ARBA00022729"/>
    </source>
</evidence>
<dbReference type="Gene3D" id="3.40.190.10">
    <property type="entry name" value="Periplasmic binding protein-like II"/>
    <property type="match status" value="2"/>
</dbReference>
<keyword evidence="4 15" id="KW-0813">Transport</keyword>
<dbReference type="FunFam" id="1.10.287.70:FF:000037">
    <property type="entry name" value="Glutamate receptor"/>
    <property type="match status" value="1"/>
</dbReference>
<proteinExistence type="inferred from homology"/>
<evidence type="ECO:0000256" key="8">
    <source>
        <dbReference type="ARBA" id="ARBA00023065"/>
    </source>
</evidence>
<feature type="domain" description="Ionotropic glutamate receptor C-terminal" evidence="19">
    <location>
        <begin position="410"/>
        <end position="760"/>
    </location>
</feature>
<dbReference type="FunFam" id="3.40.190.10:FF:000103">
    <property type="entry name" value="Glutamate receptor"/>
    <property type="match status" value="1"/>
</dbReference>
<feature type="transmembrane region" description="Helical" evidence="18">
    <location>
        <begin position="600"/>
        <end position="618"/>
    </location>
</feature>
<dbReference type="FunFam" id="3.40.50.2300:FF:000188">
    <property type="entry name" value="Glutamate receptor"/>
    <property type="match status" value="1"/>
</dbReference>
<dbReference type="PIRSF" id="PIRSF037090">
    <property type="entry name" value="Iontro_Glu-like_rcpt_pln"/>
    <property type="match status" value="1"/>
</dbReference>
<keyword evidence="12 15" id="KW-1071">Ligand-gated ion channel</keyword>
<dbReference type="InterPro" id="IPR028082">
    <property type="entry name" value="Peripla_BP_I"/>
</dbReference>
<evidence type="ECO:0000256" key="5">
    <source>
        <dbReference type="ARBA" id="ARBA00022692"/>
    </source>
</evidence>
<sequence>MVQICMSLALADFYATRSSHSARISLHFRDSQGDDVLAASAAIDLLKNVKVQAILGPQMATQADFVIDLGEKVKVPILSPATSPSLSPNQSEYFIRVAYSASAQVKGIAAIVKAFDWREVMFVYEDSDFGRGVLPHLTDAMMDVGVSVAYRCVLPPYAEDEQILMELYKLMTMQTRVFVVHLQQTTGSRFFQKVKDEGMMSEGYVWMITDTFTSHLSSMDPSEIDDIQGVIGVKPYLQRVKNFTTKYTRKFHEENPETDRVEGLDVFGLWAYDSTTALATAFETVDTSHQGFEPAVSGESLSDLDAIGTSQLGPSLLKPIRNIKLNGLSGQFHIVNGELQPSVFQIVNVLGGEKGVGFWTEEYGISKKLKHSSPRGVYTANKDDLGAIIWPGDSHIVPKGWETPTNGKKKLRVGVPVKGGLEQFVKVTQDTQTNRVTATGFCIEVFEEVIKNLPFAAPFDYVPFPIPGNQNLPDYDALVSQVLLGTVDVVVGDVTILANRSESVEFTLPFTESGVITVVPVRKDRRRSAWIFLRPLRTELWVTTGAFFVFIGSVIWVLEHHINKEFQGPPHKQFGMIFWFSFSTLVYAHREKVISNLSRFVIIVWVFVVLVLTSSYTASLTSMLTVQQLQPTITNLTDIIKNQEPVGYQEGSFVTGLLKFMHLESSKFRNYSTLEEYDEALTKGSQNGGVSAIVDELPYMRLFLAKYCGKYTMVGPTYKTAGFGFAFPKGSPLVPDVSRAILSVMESESMVRITDKWFRNETNCSEQDVTLLASDSLALDSFKGIFLIAGVVALSALLIFFFNFLNQNKDILASGDHTTWQKVCALARAFCEVNVVLPEVTEKSGEDNEEVLPMATTYDVNSPSRQQTSIAQSLAVFTCDEGLITTEPPSPLQDTMSGTEDAAEER</sequence>
<evidence type="ECO:0000256" key="9">
    <source>
        <dbReference type="ARBA" id="ARBA00023136"/>
    </source>
</evidence>
<dbReference type="FunFam" id="3.40.50.2300:FF:000310">
    <property type="entry name" value="Glutamate receptor"/>
    <property type="match status" value="1"/>
</dbReference>
<keyword evidence="8 15" id="KW-0406">Ion transport</keyword>
<evidence type="ECO:0000313" key="20">
    <source>
        <dbReference type="EMBL" id="VFQ63377.1"/>
    </source>
</evidence>
<keyword evidence="21" id="KW-1185">Reference proteome</keyword>
<evidence type="ECO:0000256" key="2">
    <source>
        <dbReference type="ARBA" id="ARBA00008685"/>
    </source>
</evidence>
<dbReference type="InterPro" id="IPR017103">
    <property type="entry name" value="Iontropic_Glu_rcpt_pln"/>
</dbReference>
<dbReference type="CDD" id="cd19990">
    <property type="entry name" value="PBP1_GABAb_receptor_plant"/>
    <property type="match status" value="1"/>
</dbReference>
<dbReference type="Proteomes" id="UP000595140">
    <property type="component" value="Unassembled WGS sequence"/>
</dbReference>
<dbReference type="InterPro" id="IPR044440">
    <property type="entry name" value="GABAb_receptor_plant_PBP1"/>
</dbReference>
<dbReference type="Pfam" id="PF10613">
    <property type="entry name" value="Lig_chan-Glu_bd"/>
    <property type="match status" value="1"/>
</dbReference>
<dbReference type="SMART" id="SM00079">
    <property type="entry name" value="PBPe"/>
    <property type="match status" value="1"/>
</dbReference>
<dbReference type="InterPro" id="IPR001320">
    <property type="entry name" value="Iontro_rcpt_C"/>
</dbReference>
<dbReference type="Gene3D" id="1.10.287.70">
    <property type="match status" value="1"/>
</dbReference>
<evidence type="ECO:0000256" key="13">
    <source>
        <dbReference type="ARBA" id="ARBA00023303"/>
    </source>
</evidence>
<keyword evidence="13 15" id="KW-0407">Ion channel</keyword>